<feature type="region of interest" description="Disordered" evidence="1">
    <location>
        <begin position="222"/>
        <end position="244"/>
    </location>
</feature>
<name>A0A1G2D200_9BACT</name>
<evidence type="ECO:0000256" key="1">
    <source>
        <dbReference type="SAM" id="MobiDB-lite"/>
    </source>
</evidence>
<dbReference type="STRING" id="1798661.A3D65_03760"/>
<feature type="compositionally biased region" description="Basic and acidic residues" evidence="1">
    <location>
        <begin position="268"/>
        <end position="286"/>
    </location>
</feature>
<evidence type="ECO:0000313" key="2">
    <source>
        <dbReference type="EMBL" id="OGZ07623.1"/>
    </source>
</evidence>
<feature type="compositionally biased region" description="Basic and acidic residues" evidence="1">
    <location>
        <begin position="225"/>
        <end position="239"/>
    </location>
</feature>
<protein>
    <submittedName>
        <fullName evidence="2">Uncharacterized protein</fullName>
    </submittedName>
</protein>
<accession>A0A1G2D200</accession>
<reference evidence="2 3" key="1">
    <citation type="journal article" date="2016" name="Nat. Commun.">
        <title>Thousands of microbial genomes shed light on interconnected biogeochemical processes in an aquifer system.</title>
        <authorList>
            <person name="Anantharaman K."/>
            <person name="Brown C.T."/>
            <person name="Hug L.A."/>
            <person name="Sharon I."/>
            <person name="Castelle C.J."/>
            <person name="Probst A.J."/>
            <person name="Thomas B.C."/>
            <person name="Singh A."/>
            <person name="Wilkins M.J."/>
            <person name="Karaoz U."/>
            <person name="Brodie E.L."/>
            <person name="Williams K.H."/>
            <person name="Hubbard S.S."/>
            <person name="Banfield J.F."/>
        </authorList>
    </citation>
    <scope>NUCLEOTIDE SEQUENCE [LARGE SCALE GENOMIC DNA]</scope>
</reference>
<feature type="region of interest" description="Disordered" evidence="1">
    <location>
        <begin position="267"/>
        <end position="286"/>
    </location>
</feature>
<sequence>MLSHESSESTFLNTGGIRESFEEEQSSIGERLPLDLAQLPEFEGKTQIFRELYGGGADILLDLEGHVSRGEYRVILGDDASGRIPTLFMANAIKEIYSKRDHKAPAVRFVAGGDRYGDNSLAGKFNSYQKGRKLAAYFKKLEPLIQQTTHERLLLVTEAISRGRGIAPLVEGLNEVGIPFDIACFSTPEDKKALEKKWGIHIAQGRGGAGVYSLTEWSGVTKNPNDLHTRPASLHEKTPSQRHASMKYARVEAKLTAHQLASWFLGSKDGRQDDNQSNTIEERLAA</sequence>
<organism evidence="2 3">
    <name type="scientific">Candidatus Lloydbacteria bacterium RIFCSPHIGHO2_02_FULL_50_13</name>
    <dbReference type="NCBI Taxonomy" id="1798661"/>
    <lineage>
        <taxon>Bacteria</taxon>
        <taxon>Candidatus Lloydiibacteriota</taxon>
    </lineage>
</organism>
<dbReference type="Proteomes" id="UP000177996">
    <property type="component" value="Unassembled WGS sequence"/>
</dbReference>
<dbReference type="EMBL" id="MHLL01000055">
    <property type="protein sequence ID" value="OGZ07623.1"/>
    <property type="molecule type" value="Genomic_DNA"/>
</dbReference>
<evidence type="ECO:0000313" key="3">
    <source>
        <dbReference type="Proteomes" id="UP000177996"/>
    </source>
</evidence>
<comment type="caution">
    <text evidence="2">The sequence shown here is derived from an EMBL/GenBank/DDBJ whole genome shotgun (WGS) entry which is preliminary data.</text>
</comment>
<gene>
    <name evidence="2" type="ORF">A3D65_03760</name>
</gene>
<dbReference type="AlphaFoldDB" id="A0A1G2D200"/>
<proteinExistence type="predicted"/>